<dbReference type="EMBL" id="JJMU01000061">
    <property type="protein sequence ID" value="KGE12974.1"/>
    <property type="molecule type" value="Genomic_DNA"/>
</dbReference>
<dbReference type="eggNOG" id="ENOG5030RNP">
    <property type="taxonomic scope" value="Bacteria"/>
</dbReference>
<feature type="chain" id="PRO_5002124170" description="Outer membrane protein beta-barrel domain-containing protein" evidence="1">
    <location>
        <begin position="24"/>
        <end position="163"/>
    </location>
</feature>
<evidence type="ECO:0000256" key="1">
    <source>
        <dbReference type="SAM" id="SignalP"/>
    </source>
</evidence>
<dbReference type="Proteomes" id="UP000031802">
    <property type="component" value="Unassembled WGS sequence"/>
</dbReference>
<evidence type="ECO:0000313" key="2">
    <source>
        <dbReference type="EMBL" id="KGE12974.1"/>
    </source>
</evidence>
<reference evidence="2 3" key="2">
    <citation type="journal article" date="2015" name="PLoS ONE">
        <title>Whole-Genome Optical Mapping and Finished Genome Sequence of Sphingobacterium deserti sp. nov., a New Species Isolated from the Western Desert of China.</title>
        <authorList>
            <person name="Teng C."/>
            <person name="Zhou Z."/>
            <person name="Molnar I."/>
            <person name="Li X."/>
            <person name="Tang R."/>
            <person name="Chen M."/>
            <person name="Wang L."/>
            <person name="Su S."/>
            <person name="Zhang W."/>
            <person name="Lin M."/>
        </authorList>
    </citation>
    <scope>NUCLEOTIDE SEQUENCE [LARGE SCALE GENOMIC DNA]</scope>
    <source>
        <strain evidence="3">ACCC05744</strain>
    </source>
</reference>
<keyword evidence="1" id="KW-0732">Signal</keyword>
<reference evidence="3" key="1">
    <citation type="submission" date="2014-04" db="EMBL/GenBank/DDBJ databases">
        <title>Whole-Genome optical mapping and complete genome sequence of Sphingobacterium deserti sp. nov., a new spaces isolated from desert in the west of China.</title>
        <authorList>
            <person name="Teng C."/>
            <person name="Zhou Z."/>
            <person name="Li X."/>
            <person name="Chen M."/>
            <person name="Lin M."/>
            <person name="Wang L."/>
            <person name="Su S."/>
            <person name="Zhang C."/>
            <person name="Zhang W."/>
        </authorList>
    </citation>
    <scope>NUCLEOTIDE SEQUENCE [LARGE SCALE GENOMIC DNA]</scope>
    <source>
        <strain evidence="3">ACCC05744</strain>
    </source>
</reference>
<accession>A0A0B8T5L4</accession>
<organism evidence="2 3">
    <name type="scientific">Sphingobacterium deserti</name>
    <dbReference type="NCBI Taxonomy" id="1229276"/>
    <lineage>
        <taxon>Bacteria</taxon>
        <taxon>Pseudomonadati</taxon>
        <taxon>Bacteroidota</taxon>
        <taxon>Sphingobacteriia</taxon>
        <taxon>Sphingobacteriales</taxon>
        <taxon>Sphingobacteriaceae</taxon>
        <taxon>Sphingobacterium</taxon>
    </lineage>
</organism>
<keyword evidence="3" id="KW-1185">Reference proteome</keyword>
<evidence type="ECO:0008006" key="4">
    <source>
        <dbReference type="Google" id="ProtNLM"/>
    </source>
</evidence>
<gene>
    <name evidence="2" type="ORF">DI53_3191</name>
</gene>
<comment type="caution">
    <text evidence="2">The sequence shown here is derived from an EMBL/GenBank/DDBJ whole genome shotgun (WGS) entry which is preliminary data.</text>
</comment>
<sequence>MKKVFLPLLSAALLALGTTEVNAQTPYKTAIGLAIDVGDGPTLVGPQIKHSFGGANAGNAQVLFGDDVITLGVDYSYNQQIAGTNGLGWYVGVGPQLSFVDGRGWYGGDNETYVAIRPAVGLEYKIPTAPIGFHFDWKPWWNLTHNSNFEPARFTLGFKFTLK</sequence>
<dbReference type="STRING" id="1229276.DI53_3191"/>
<protein>
    <recommendedName>
        <fullName evidence="4">Outer membrane protein beta-barrel domain-containing protein</fullName>
    </recommendedName>
</protein>
<dbReference type="AlphaFoldDB" id="A0A0B8T5L4"/>
<evidence type="ECO:0000313" key="3">
    <source>
        <dbReference type="Proteomes" id="UP000031802"/>
    </source>
</evidence>
<name>A0A0B8T5L4_9SPHI</name>
<dbReference type="RefSeq" id="WP_037501800.1">
    <property type="nucleotide sequence ID" value="NZ_JJMU01000061.1"/>
</dbReference>
<dbReference type="PATRIC" id="fig|1229276.3.peg.3301"/>
<feature type="signal peptide" evidence="1">
    <location>
        <begin position="1"/>
        <end position="23"/>
    </location>
</feature>
<proteinExistence type="predicted"/>
<dbReference type="OrthoDB" id="978645at2"/>